<dbReference type="Gene3D" id="3.30.420.10">
    <property type="entry name" value="Ribonuclease H-like superfamily/Ribonuclease H"/>
    <property type="match status" value="1"/>
</dbReference>
<dbReference type="Proteomes" id="UP000036403">
    <property type="component" value="Unassembled WGS sequence"/>
</dbReference>
<dbReference type="GO" id="GO:0015074">
    <property type="term" value="P:DNA integration"/>
    <property type="evidence" value="ECO:0007669"/>
    <property type="project" value="InterPro"/>
</dbReference>
<dbReference type="Pfam" id="PF18701">
    <property type="entry name" value="DUF5641"/>
    <property type="match status" value="1"/>
</dbReference>
<dbReference type="STRING" id="67767.A0A0J7KBS0"/>
<dbReference type="PaxDb" id="67767-A0A0J7KBS0"/>
<reference evidence="2 3" key="1">
    <citation type="submission" date="2015-04" db="EMBL/GenBank/DDBJ databases">
        <title>Lasius niger genome sequencing.</title>
        <authorList>
            <person name="Konorov E.A."/>
            <person name="Nikitin M.A."/>
            <person name="Kirill M.V."/>
            <person name="Chang P."/>
        </authorList>
    </citation>
    <scope>NUCLEOTIDE SEQUENCE [LARGE SCALE GENOMIC DNA]</scope>
    <source>
        <tissue evidence="2">Whole</tissue>
    </source>
</reference>
<dbReference type="PANTHER" id="PTHR47331">
    <property type="entry name" value="PHD-TYPE DOMAIN-CONTAINING PROTEIN"/>
    <property type="match status" value="1"/>
</dbReference>
<comment type="caution">
    <text evidence="2">The sequence shown here is derived from an EMBL/GenBank/DDBJ whole genome shotgun (WGS) entry which is preliminary data.</text>
</comment>
<dbReference type="PANTHER" id="PTHR47331:SF1">
    <property type="entry name" value="GAG-LIKE PROTEIN"/>
    <property type="match status" value="1"/>
</dbReference>
<dbReference type="OrthoDB" id="5984724at2759"/>
<dbReference type="InterPro" id="IPR001584">
    <property type="entry name" value="Integrase_cat-core"/>
</dbReference>
<organism evidence="2 3">
    <name type="scientific">Lasius niger</name>
    <name type="common">Black garden ant</name>
    <dbReference type="NCBI Taxonomy" id="67767"/>
    <lineage>
        <taxon>Eukaryota</taxon>
        <taxon>Metazoa</taxon>
        <taxon>Ecdysozoa</taxon>
        <taxon>Arthropoda</taxon>
        <taxon>Hexapoda</taxon>
        <taxon>Insecta</taxon>
        <taxon>Pterygota</taxon>
        <taxon>Neoptera</taxon>
        <taxon>Endopterygota</taxon>
        <taxon>Hymenoptera</taxon>
        <taxon>Apocrita</taxon>
        <taxon>Aculeata</taxon>
        <taxon>Formicoidea</taxon>
        <taxon>Formicidae</taxon>
        <taxon>Formicinae</taxon>
        <taxon>Lasius</taxon>
        <taxon>Lasius</taxon>
    </lineage>
</organism>
<name>A0A0J7KBS0_LASNI</name>
<sequence>MKRVNPTIRPFLNSVVDYAGPFSIKTWRGKNARQYKAYIVVFVCHSTSASHLELVTDYSTDAFIAAYKRFVARREICATLSSDCGTNLIGTDKELRNLFSSSSKELEKLSTLLANDGTQWIFNLPSAPYFGGKWEATVKSVKHHLKRIVGNQLLTYEEINTLLTQIEAVLNSRPLSPLSDDPDDLSALTPGHFLVGGAPTIIPKPMLNSVNSSRLSRWQLLRQMLNTFWSRWSKECLQRYHDVSKWQRPVPSLTKGSLVLVVDERYPPSKWLLGRIIDIHPGTDGHVRVVSVRTQTSVLRRPIVKLCPLPIDGTKF</sequence>
<proteinExistence type="predicted"/>
<evidence type="ECO:0000259" key="1">
    <source>
        <dbReference type="PROSITE" id="PS50994"/>
    </source>
</evidence>
<dbReference type="InterPro" id="IPR012337">
    <property type="entry name" value="RNaseH-like_sf"/>
</dbReference>
<evidence type="ECO:0000313" key="2">
    <source>
        <dbReference type="EMBL" id="KMQ87727.1"/>
    </source>
</evidence>
<dbReference type="GO" id="GO:0003676">
    <property type="term" value="F:nucleic acid binding"/>
    <property type="evidence" value="ECO:0007669"/>
    <property type="project" value="InterPro"/>
</dbReference>
<protein>
    <recommendedName>
        <fullName evidence="1">Integrase catalytic domain-containing protein</fullName>
    </recommendedName>
</protein>
<keyword evidence="3" id="KW-1185">Reference proteome</keyword>
<dbReference type="EMBL" id="LBMM01010010">
    <property type="protein sequence ID" value="KMQ87727.1"/>
    <property type="molecule type" value="Genomic_DNA"/>
</dbReference>
<evidence type="ECO:0000313" key="3">
    <source>
        <dbReference type="Proteomes" id="UP000036403"/>
    </source>
</evidence>
<gene>
    <name evidence="2" type="ORF">RF55_12913</name>
</gene>
<dbReference type="InterPro" id="IPR040676">
    <property type="entry name" value="DUF5641"/>
</dbReference>
<dbReference type="SUPFAM" id="SSF53098">
    <property type="entry name" value="Ribonuclease H-like"/>
    <property type="match status" value="1"/>
</dbReference>
<dbReference type="InterPro" id="IPR036397">
    <property type="entry name" value="RNaseH_sf"/>
</dbReference>
<accession>A0A0J7KBS0</accession>
<feature type="domain" description="Integrase catalytic" evidence="1">
    <location>
        <begin position="6"/>
        <end position="198"/>
    </location>
</feature>
<dbReference type="AlphaFoldDB" id="A0A0J7KBS0"/>
<dbReference type="PROSITE" id="PS50994">
    <property type="entry name" value="INTEGRASE"/>
    <property type="match status" value="1"/>
</dbReference>